<accession>A0A401HAD5</accession>
<evidence type="ECO:0000256" key="3">
    <source>
        <dbReference type="ARBA" id="ARBA00013036"/>
    </source>
</evidence>
<dbReference type="Pfam" id="PF01264">
    <property type="entry name" value="Chorismate_synt"/>
    <property type="match status" value="1"/>
</dbReference>
<organism evidence="9 10">
    <name type="scientific">Aeropyrum pernix</name>
    <dbReference type="NCBI Taxonomy" id="56636"/>
    <lineage>
        <taxon>Archaea</taxon>
        <taxon>Thermoproteota</taxon>
        <taxon>Thermoprotei</taxon>
        <taxon>Desulfurococcales</taxon>
        <taxon>Desulfurococcaceae</taxon>
        <taxon>Aeropyrum</taxon>
    </lineage>
</organism>
<evidence type="ECO:0000256" key="6">
    <source>
        <dbReference type="ARBA" id="ARBA00023239"/>
    </source>
</evidence>
<dbReference type="PANTHER" id="PTHR21085">
    <property type="entry name" value="CHORISMATE SYNTHASE"/>
    <property type="match status" value="1"/>
</dbReference>
<dbReference type="GO" id="GO:0010181">
    <property type="term" value="F:FMN binding"/>
    <property type="evidence" value="ECO:0007669"/>
    <property type="project" value="TreeGrafter"/>
</dbReference>
<dbReference type="InterPro" id="IPR020541">
    <property type="entry name" value="Chorismate_synthase_CS"/>
</dbReference>
<dbReference type="Proteomes" id="UP000291213">
    <property type="component" value="Unassembled WGS sequence"/>
</dbReference>
<dbReference type="NCBIfam" id="NF003793">
    <property type="entry name" value="PRK05382.1"/>
    <property type="match status" value="1"/>
</dbReference>
<keyword evidence="7" id="KW-0288">FMN</keyword>
<dbReference type="GO" id="GO:0005829">
    <property type="term" value="C:cytosol"/>
    <property type="evidence" value="ECO:0007669"/>
    <property type="project" value="TreeGrafter"/>
</dbReference>
<dbReference type="PROSITE" id="PS00789">
    <property type="entry name" value="CHORISMATE_SYNTHASE_3"/>
    <property type="match status" value="1"/>
</dbReference>
<keyword evidence="7" id="KW-0521">NADP</keyword>
<evidence type="ECO:0000256" key="7">
    <source>
        <dbReference type="HAMAP-Rule" id="MF_00300"/>
    </source>
</evidence>
<dbReference type="InterPro" id="IPR000453">
    <property type="entry name" value="Chorismate_synth"/>
</dbReference>
<dbReference type="GO" id="GO:0009073">
    <property type="term" value="P:aromatic amino acid family biosynthetic process"/>
    <property type="evidence" value="ECO:0007669"/>
    <property type="project" value="UniProtKB-KW"/>
</dbReference>
<dbReference type="OrthoDB" id="33049at2157"/>
<evidence type="ECO:0000256" key="4">
    <source>
        <dbReference type="ARBA" id="ARBA00022605"/>
    </source>
</evidence>
<dbReference type="RefSeq" id="WP_131160337.1">
    <property type="nucleotide sequence ID" value="NZ_BDMD01000055.1"/>
</dbReference>
<dbReference type="EMBL" id="BDMD01000055">
    <property type="protein sequence ID" value="GBF09354.1"/>
    <property type="molecule type" value="Genomic_DNA"/>
</dbReference>
<dbReference type="EC" id="4.2.3.5" evidence="3 7"/>
<dbReference type="SUPFAM" id="SSF103263">
    <property type="entry name" value="Chorismate synthase, AroC"/>
    <property type="match status" value="1"/>
</dbReference>
<sequence length="380" mass="40910">MASRDSLGEVFRVSIFGESHGPGVGALVTGVPPGLEVDEAYINRELERRRPGGPYASPRREADRVEILSGVFRGRTTGAPILLFIRNVDVKPGFYEEFRYKPRPGHADYVAYERYLGHQDYRGGGIFSGRRTAALVAAGAIAKLVLARYGVRVYAYVKSIGGVEARVEPRDSEEFRRAIDGDPLKCPDPEASERMRRLVEEARREGDSLGSVVEAVAFNVPPGLGDPPLGGVDALLARAVMAIPAAKAVEFGEGFALALMRGSEAHDSPRAVGGRIVHETNRSGGIVGGLTNGMPIVFRVAFKPPSSIPKPRRTVDLRSLSEAWVSGRGRHDPVIGPRAAPVVEAVAAIVLADLLLLREALLPGWVEDLRPWTRGEAGGD</sequence>
<keyword evidence="6 7" id="KW-0456">Lyase</keyword>
<dbReference type="UniPathway" id="UPA00053">
    <property type="reaction ID" value="UER00090"/>
</dbReference>
<evidence type="ECO:0000256" key="5">
    <source>
        <dbReference type="ARBA" id="ARBA00023141"/>
    </source>
</evidence>
<dbReference type="HAMAP" id="MF_00300">
    <property type="entry name" value="Chorismate_synth"/>
    <property type="match status" value="1"/>
</dbReference>
<dbReference type="NCBIfam" id="TIGR00033">
    <property type="entry name" value="aroC"/>
    <property type="match status" value="1"/>
</dbReference>
<dbReference type="Gene3D" id="3.60.150.10">
    <property type="entry name" value="Chorismate synthase AroC"/>
    <property type="match status" value="1"/>
</dbReference>
<name>A0A401HAD5_AERPX</name>
<comment type="function">
    <text evidence="7">Catalyzes the anti-1,4-elimination of the C-3 phosphate and the C-6 proR hydrogen from 5-enolpyruvylshikimate-3-phosphate (EPSP) to yield chorismate, which is the branch point compound that serves as the starting substrate for the three terminal pathways of aromatic amino acid biosynthesis. This reaction introduces a second double bond into the aromatic ring system.</text>
</comment>
<reference evidence="9 10" key="1">
    <citation type="submission" date="2017-02" db="EMBL/GenBank/DDBJ databases">
        <title>isolation and characterization of a novel temperate virus Aeropyrum globular virus 1 infecting hyperthermophilic archaeon Aeropyrum.</title>
        <authorList>
            <person name="Yumiya M."/>
            <person name="Yoshida T."/>
            <person name="Sako Y."/>
        </authorList>
    </citation>
    <scope>NUCLEOTIDE SEQUENCE [LARGE SCALE GENOMIC DNA]</scope>
    <source>
        <strain evidence="9 10">YK1-12-2013</strain>
    </source>
</reference>
<dbReference type="GO" id="GO:0004107">
    <property type="term" value="F:chorismate synthase activity"/>
    <property type="evidence" value="ECO:0007669"/>
    <property type="project" value="UniProtKB-UniRule"/>
</dbReference>
<evidence type="ECO:0000256" key="1">
    <source>
        <dbReference type="ARBA" id="ARBA00005044"/>
    </source>
</evidence>
<comment type="cofactor">
    <cofactor evidence="7 8">
        <name>FMNH2</name>
        <dbReference type="ChEBI" id="CHEBI:57618"/>
    </cofactor>
    <text evidence="7 8">Reduced FMN (FMNH(2)).</text>
</comment>
<proteinExistence type="inferred from homology"/>
<dbReference type="GO" id="GO:0009423">
    <property type="term" value="P:chorismate biosynthetic process"/>
    <property type="evidence" value="ECO:0007669"/>
    <property type="project" value="UniProtKB-UniRule"/>
</dbReference>
<dbReference type="GO" id="GO:0008652">
    <property type="term" value="P:amino acid biosynthetic process"/>
    <property type="evidence" value="ECO:0007669"/>
    <property type="project" value="UniProtKB-KW"/>
</dbReference>
<comment type="caution">
    <text evidence="7">Lacks conserved residue(s) required for the propagation of feature annotation.</text>
</comment>
<comment type="pathway">
    <text evidence="1 7 8">Metabolic intermediate biosynthesis; chorismate biosynthesis; chorismate from D-erythrose 4-phosphate and phosphoenolpyruvate: step 7/7.</text>
</comment>
<comment type="similarity">
    <text evidence="2 7 8">Belongs to the chorismate synthase family.</text>
</comment>
<evidence type="ECO:0000256" key="2">
    <source>
        <dbReference type="ARBA" id="ARBA00008014"/>
    </source>
</evidence>
<feature type="binding site" evidence="7">
    <location>
        <position position="330"/>
    </location>
    <ligand>
        <name>FMN</name>
        <dbReference type="ChEBI" id="CHEBI:58210"/>
    </ligand>
</feature>
<dbReference type="PANTHER" id="PTHR21085:SF0">
    <property type="entry name" value="CHORISMATE SYNTHASE"/>
    <property type="match status" value="1"/>
</dbReference>
<feature type="binding site" evidence="7">
    <location>
        <position position="49"/>
    </location>
    <ligand>
        <name>NADP(+)</name>
        <dbReference type="ChEBI" id="CHEBI:58349"/>
    </ligand>
</feature>
<keyword evidence="5 7" id="KW-0057">Aromatic amino acid biosynthesis</keyword>
<comment type="catalytic activity">
    <reaction evidence="7 8">
        <text>5-O-(1-carboxyvinyl)-3-phosphoshikimate = chorismate + phosphate</text>
        <dbReference type="Rhea" id="RHEA:21020"/>
        <dbReference type="ChEBI" id="CHEBI:29748"/>
        <dbReference type="ChEBI" id="CHEBI:43474"/>
        <dbReference type="ChEBI" id="CHEBI:57701"/>
        <dbReference type="EC" id="4.2.3.5"/>
    </reaction>
</comment>
<feature type="binding site" evidence="7">
    <location>
        <position position="288"/>
    </location>
    <ligand>
        <name>FMN</name>
        <dbReference type="ChEBI" id="CHEBI:58210"/>
    </ligand>
</feature>
<gene>
    <name evidence="7" type="primary">aroC</name>
    <name evidence="9" type="ORF">apy_10790</name>
</gene>
<evidence type="ECO:0000256" key="8">
    <source>
        <dbReference type="RuleBase" id="RU000605"/>
    </source>
</evidence>
<protein>
    <recommendedName>
        <fullName evidence="3 7">Chorismate synthase</fullName>
        <shortName evidence="7">CS</shortName>
        <ecNumber evidence="3 7">4.2.3.5</ecNumber>
    </recommendedName>
    <alternativeName>
        <fullName evidence="7">5-enolpyruvylshikimate-3-phosphate phospholyase</fullName>
    </alternativeName>
</protein>
<evidence type="ECO:0000313" key="10">
    <source>
        <dbReference type="Proteomes" id="UP000291213"/>
    </source>
</evidence>
<dbReference type="CDD" id="cd07304">
    <property type="entry name" value="Chorismate_synthase"/>
    <property type="match status" value="1"/>
</dbReference>
<evidence type="ECO:0000313" key="9">
    <source>
        <dbReference type="EMBL" id="GBF09354.1"/>
    </source>
</evidence>
<feature type="binding site" evidence="7">
    <location>
        <begin position="303"/>
        <end position="307"/>
    </location>
    <ligand>
        <name>FMN</name>
        <dbReference type="ChEBI" id="CHEBI:58210"/>
    </ligand>
</feature>
<keyword evidence="7" id="KW-0274">FAD</keyword>
<dbReference type="InterPro" id="IPR035904">
    <property type="entry name" value="Chorismate_synth_AroC_sf"/>
</dbReference>
<keyword evidence="7" id="KW-0285">Flavoprotein</keyword>
<keyword evidence="4 7" id="KW-0028">Amino-acid biosynthesis</keyword>
<dbReference type="PROSITE" id="PS00788">
    <property type="entry name" value="CHORISMATE_SYNTHASE_2"/>
    <property type="match status" value="1"/>
</dbReference>
<dbReference type="PROSITE" id="PS00787">
    <property type="entry name" value="CHORISMATE_SYNTHASE_1"/>
    <property type="match status" value="1"/>
</dbReference>
<dbReference type="AlphaFoldDB" id="A0A401HAD5"/>
<dbReference type="PIRSF" id="PIRSF001456">
    <property type="entry name" value="Chorismate_synth"/>
    <property type="match status" value="1"/>
</dbReference>
<comment type="caution">
    <text evidence="9">The sequence shown here is derived from an EMBL/GenBank/DDBJ whole genome shotgun (WGS) entry which is preliminary data.</text>
</comment>